<dbReference type="Pfam" id="PF19302">
    <property type="entry name" value="DUF5915"/>
    <property type="match status" value="1"/>
</dbReference>
<keyword evidence="11 15" id="KW-0648">Protein biosynthesis</keyword>
<dbReference type="OrthoDB" id="9810365at2"/>
<evidence type="ECO:0000256" key="5">
    <source>
        <dbReference type="ARBA" id="ARBA00022490"/>
    </source>
</evidence>
<feature type="domain" description="Aminoacyl-tRNA synthetase class Ia" evidence="16">
    <location>
        <begin position="17"/>
        <end position="633"/>
    </location>
</feature>
<organism evidence="18 19">
    <name type="scientific">Marinithermus hydrothermalis (strain DSM 14884 / JCM 11576 / T1)</name>
    <dbReference type="NCBI Taxonomy" id="869210"/>
    <lineage>
        <taxon>Bacteria</taxon>
        <taxon>Thermotogati</taxon>
        <taxon>Deinococcota</taxon>
        <taxon>Deinococci</taxon>
        <taxon>Thermales</taxon>
        <taxon>Thermaceae</taxon>
        <taxon>Marinithermus</taxon>
    </lineage>
</organism>
<dbReference type="PRINTS" id="PR00984">
    <property type="entry name" value="TRNASYNTHILE"/>
</dbReference>
<dbReference type="STRING" id="869210.Marky_1232"/>
<dbReference type="GO" id="GO:0000049">
    <property type="term" value="F:tRNA binding"/>
    <property type="evidence" value="ECO:0007669"/>
    <property type="project" value="InterPro"/>
</dbReference>
<dbReference type="PANTHER" id="PTHR42780:SF1">
    <property type="entry name" value="ISOLEUCINE--TRNA LIGASE, CYTOPLASMIC"/>
    <property type="match status" value="1"/>
</dbReference>
<dbReference type="FunFam" id="3.40.50.620:FF:000063">
    <property type="entry name" value="Isoleucine--tRNA ligase"/>
    <property type="match status" value="1"/>
</dbReference>
<evidence type="ECO:0000256" key="8">
    <source>
        <dbReference type="ARBA" id="ARBA00022741"/>
    </source>
</evidence>
<dbReference type="GO" id="GO:0002161">
    <property type="term" value="F:aminoacyl-tRNA deacylase activity"/>
    <property type="evidence" value="ECO:0007669"/>
    <property type="project" value="InterPro"/>
</dbReference>
<feature type="short sequence motif" description="'HIGH' region" evidence="15">
    <location>
        <begin position="47"/>
        <end position="57"/>
    </location>
</feature>
<comment type="function">
    <text evidence="13 15">Catalyzes the attachment of isoleucine to tRNA(Ile). As IleRS can inadvertently accommodate and process structurally similar amino acids such as valine, to avoid such errors it has two additional distinct tRNA(Ile)-dependent editing activities. One activity is designated as 'pretransfer' editing and involves the hydrolysis of activated Val-AMP. The other activity is designated 'posttransfer' editing and involves deacylation of mischarged Val-tRNA(Ile).</text>
</comment>
<feature type="short sequence motif" description="'KMSKS' region" evidence="15">
    <location>
        <begin position="598"/>
        <end position="602"/>
    </location>
</feature>
<comment type="subcellular location">
    <subcellularLocation>
        <location evidence="2 15">Cytoplasm</location>
    </subcellularLocation>
</comment>
<comment type="subunit">
    <text evidence="4 15">Monomer.</text>
</comment>
<evidence type="ECO:0000313" key="19">
    <source>
        <dbReference type="Proteomes" id="UP000007030"/>
    </source>
</evidence>
<evidence type="ECO:0000256" key="7">
    <source>
        <dbReference type="ARBA" id="ARBA00022723"/>
    </source>
</evidence>
<evidence type="ECO:0000256" key="15">
    <source>
        <dbReference type="HAMAP-Rule" id="MF_02003"/>
    </source>
</evidence>
<dbReference type="HOGENOM" id="CLU_001493_1_1_0"/>
<keyword evidence="7 15" id="KW-0479">Metal-binding</keyword>
<dbReference type="InterPro" id="IPR002300">
    <property type="entry name" value="aa-tRNA-synth_Ia"/>
</dbReference>
<protein>
    <recommendedName>
        <fullName evidence="15">Isoleucine--tRNA ligase</fullName>
        <ecNumber evidence="15">6.1.1.5</ecNumber>
    </recommendedName>
    <alternativeName>
        <fullName evidence="15">Isoleucyl-tRNA synthetase</fullName>
        <shortName evidence="15">IleRS</shortName>
    </alternativeName>
</protein>
<keyword evidence="12 15" id="KW-0030">Aminoacyl-tRNA synthetase</keyword>
<evidence type="ECO:0000313" key="18">
    <source>
        <dbReference type="EMBL" id="AEB11972.1"/>
    </source>
</evidence>
<evidence type="ECO:0000256" key="12">
    <source>
        <dbReference type="ARBA" id="ARBA00023146"/>
    </source>
</evidence>
<dbReference type="FunFam" id="3.40.50.620:FF:000075">
    <property type="entry name" value="Isoleucine--tRNA ligase"/>
    <property type="match status" value="1"/>
</dbReference>
<keyword evidence="5 15" id="KW-0963">Cytoplasm</keyword>
<accession>F2NQN4</accession>
<gene>
    <name evidence="15" type="primary">ileS</name>
    <name evidence="18" type="ordered locus">Marky_1232</name>
</gene>
<keyword evidence="6 15" id="KW-0436">Ligase</keyword>
<dbReference type="EC" id="6.1.1.5" evidence="15"/>
<dbReference type="Gene3D" id="1.10.730.10">
    <property type="entry name" value="Isoleucyl-tRNA Synthetase, Domain 1"/>
    <property type="match status" value="1"/>
</dbReference>
<comment type="similarity">
    <text evidence="3 15">Belongs to the class-I aminoacyl-tRNA synthetase family. IleS type 2 subfamily.</text>
</comment>
<keyword evidence="10 15" id="KW-0067">ATP-binding</keyword>
<evidence type="ECO:0000256" key="9">
    <source>
        <dbReference type="ARBA" id="ARBA00022833"/>
    </source>
</evidence>
<dbReference type="Gene3D" id="3.40.50.620">
    <property type="entry name" value="HUPs"/>
    <property type="match status" value="2"/>
</dbReference>
<sequence>MFKEVGDARFPELEEEILAFWRERQIFKKSLEIRKGGPQYTFYEGPPTANGRPGVHHAQARSYKDLFPRYKTMRGYHVPRKAGWDCHGLPVELEVEKKLGLTSKREIEAYGIDRFNQACRESVFTYEQEWRRFTERIAYWVDLDDAYMTMSKEYVESIWWSLGELWKKGLLYRDFKVVPYCPRCSTPLSSHEVALGYKEIADPSIYVRFPLKAPERLGLEGRVSLLVWTTTPWTLPGNTAAAVHPEFTYAAFAVDGEVLILEEGLGRALLGEETPVQRRFTGAELKGLEYEPPYRFETPDKPAWFVVTAEFVTKEDGTGVVHQAPAFGAEDMETARAEGLPVLRTVDEEGKLTVGPWAGTFFRDANKGIIRDLRDRGLLFKREDYLHNYPHCWRCSTPLMYYATESWFIRNTAYKARLKELNRKIRWVPAHIQEGRYGQWLDNLVDWALSRNRYWGTPLPIWVCEACGHEHLVASYAELKERAREDVDPTSPEFDPHRPHVDRITLTCDRCGGMMRRVPYVIDVWYDSGAMPFAQHHYPFEAQEAFQRGFPADFIAEGIDQTRGWFNSLHQLGTMLFDSVAYRNVICHGLVLDEKGQKMSKSKGNVVDPWEIMNTFGADALRWYMYISAPPEADRRFGPSLVREVVRDYFLTLWNVYSFFVTYANLDKPNLTARPALEARPEVDRWLASRVQELIEEVTEALEAYDPTAASRALRNFVVEDLSQWYVRRNRRRFWKNADAADREAAYATLWEALVAVTHLTAPFTPYLAEALYQNLVRSVDADAPESVHLSDWPTADPAKKDEALLRRMRAVLKVVDLARAARARSGVKTRIPLPLLLVTAPTEEERAGLEHFAEEIADELNVKALRVVGPEEAFLTYTVKPNLPKLGPKYGRRVPAIRKVLAELDGQEVARAVREGRGVVLELDGEQIELLPEEVLVEAKAPEGYAALERNGYLAALEVRVDEALYLEGLAREMVRMVQQARKEMDLHVADRIRLYYEVEGRYAEALERFVERLKEETLVVSLEPVVPSGVYRVQVEDEDGRVVFGLRKA</sequence>
<dbReference type="InterPro" id="IPR014729">
    <property type="entry name" value="Rossmann-like_a/b/a_fold"/>
</dbReference>
<dbReference type="PANTHER" id="PTHR42780">
    <property type="entry name" value="SOLEUCYL-TRNA SYNTHETASE"/>
    <property type="match status" value="1"/>
</dbReference>
<evidence type="ECO:0000256" key="13">
    <source>
        <dbReference type="ARBA" id="ARBA00025217"/>
    </source>
</evidence>
<dbReference type="InterPro" id="IPR009080">
    <property type="entry name" value="tRNAsynth_Ia_anticodon-bd"/>
</dbReference>
<feature type="binding site" evidence="15">
    <location>
        <position position="601"/>
    </location>
    <ligand>
        <name>ATP</name>
        <dbReference type="ChEBI" id="CHEBI:30616"/>
    </ligand>
</feature>
<dbReference type="InterPro" id="IPR033709">
    <property type="entry name" value="Anticodon_Ile_ABEc"/>
</dbReference>
<dbReference type="SUPFAM" id="SSF50677">
    <property type="entry name" value="ValRS/IleRS/LeuRS editing domain"/>
    <property type="match status" value="1"/>
</dbReference>
<evidence type="ECO:0000256" key="6">
    <source>
        <dbReference type="ARBA" id="ARBA00022598"/>
    </source>
</evidence>
<dbReference type="NCBIfam" id="TIGR00392">
    <property type="entry name" value="ileS"/>
    <property type="match status" value="1"/>
</dbReference>
<comment type="cofactor">
    <cofactor evidence="1 15">
        <name>Zn(2+)</name>
        <dbReference type="ChEBI" id="CHEBI:29105"/>
    </cofactor>
</comment>
<dbReference type="HAMAP" id="MF_02003">
    <property type="entry name" value="Ile_tRNA_synth_type2"/>
    <property type="match status" value="1"/>
</dbReference>
<evidence type="ECO:0000259" key="17">
    <source>
        <dbReference type="Pfam" id="PF08264"/>
    </source>
</evidence>
<evidence type="ECO:0000256" key="10">
    <source>
        <dbReference type="ARBA" id="ARBA00022840"/>
    </source>
</evidence>
<dbReference type="GO" id="GO:0005524">
    <property type="term" value="F:ATP binding"/>
    <property type="evidence" value="ECO:0007669"/>
    <property type="project" value="UniProtKB-UniRule"/>
</dbReference>
<evidence type="ECO:0000256" key="11">
    <source>
        <dbReference type="ARBA" id="ARBA00022917"/>
    </source>
</evidence>
<evidence type="ECO:0000259" key="16">
    <source>
        <dbReference type="Pfam" id="PF00133"/>
    </source>
</evidence>
<dbReference type="CDD" id="cd00818">
    <property type="entry name" value="IleRS_core"/>
    <property type="match status" value="1"/>
</dbReference>
<evidence type="ECO:0000256" key="1">
    <source>
        <dbReference type="ARBA" id="ARBA00001947"/>
    </source>
</evidence>
<dbReference type="Pfam" id="PF08264">
    <property type="entry name" value="Anticodon_1"/>
    <property type="match status" value="1"/>
</dbReference>
<dbReference type="GO" id="GO:0005737">
    <property type="term" value="C:cytoplasm"/>
    <property type="evidence" value="ECO:0007669"/>
    <property type="project" value="UniProtKB-SubCell"/>
</dbReference>
<dbReference type="CDD" id="cd07961">
    <property type="entry name" value="Anticodon_Ia_Ile_ABEc"/>
    <property type="match status" value="1"/>
</dbReference>
<dbReference type="SUPFAM" id="SSF52374">
    <property type="entry name" value="Nucleotidylyl transferase"/>
    <property type="match status" value="1"/>
</dbReference>
<dbReference type="InterPro" id="IPR009008">
    <property type="entry name" value="Val/Leu/Ile-tRNA-synth_edit"/>
</dbReference>
<feature type="domain" description="Methionyl/Valyl/Leucyl/Isoleucyl-tRNA synthetase anticodon-binding" evidence="17">
    <location>
        <begin position="684"/>
        <end position="835"/>
    </location>
</feature>
<reference evidence="18 19" key="1">
    <citation type="journal article" date="2012" name="Stand. Genomic Sci.">
        <title>Complete genome sequence of the aerobic, heterotroph Marinithermus hydrothermalis type strain (T1(T)) from a deep-sea hydrothermal vent chimney.</title>
        <authorList>
            <person name="Copeland A."/>
            <person name="Gu W."/>
            <person name="Yasawong M."/>
            <person name="Lapidus A."/>
            <person name="Lucas S."/>
            <person name="Deshpande S."/>
            <person name="Pagani I."/>
            <person name="Tapia R."/>
            <person name="Cheng J.F."/>
            <person name="Goodwin L.A."/>
            <person name="Pitluck S."/>
            <person name="Liolios K."/>
            <person name="Ivanova N."/>
            <person name="Mavromatis K."/>
            <person name="Mikhailova N."/>
            <person name="Pati A."/>
            <person name="Chen A."/>
            <person name="Palaniappan K."/>
            <person name="Land M."/>
            <person name="Pan C."/>
            <person name="Brambilla E.M."/>
            <person name="Rohde M."/>
            <person name="Tindall B.J."/>
            <person name="Sikorski J."/>
            <person name="Goker M."/>
            <person name="Detter J.C."/>
            <person name="Bristow J."/>
            <person name="Eisen J.A."/>
            <person name="Markowitz V."/>
            <person name="Hugenholtz P."/>
            <person name="Kyrpides N.C."/>
            <person name="Klenk H.P."/>
            <person name="Woyke T."/>
        </authorList>
    </citation>
    <scope>NUCLEOTIDE SEQUENCE [LARGE SCALE GENOMIC DNA]</scope>
    <source>
        <strain evidence="19">DSM 14884 / JCM 11576 / T1</strain>
    </source>
</reference>
<name>F2NQN4_MARHT</name>
<comment type="catalytic activity">
    <reaction evidence="14 15">
        <text>tRNA(Ile) + L-isoleucine + ATP = L-isoleucyl-tRNA(Ile) + AMP + diphosphate</text>
        <dbReference type="Rhea" id="RHEA:11060"/>
        <dbReference type="Rhea" id="RHEA-COMP:9666"/>
        <dbReference type="Rhea" id="RHEA-COMP:9695"/>
        <dbReference type="ChEBI" id="CHEBI:30616"/>
        <dbReference type="ChEBI" id="CHEBI:33019"/>
        <dbReference type="ChEBI" id="CHEBI:58045"/>
        <dbReference type="ChEBI" id="CHEBI:78442"/>
        <dbReference type="ChEBI" id="CHEBI:78528"/>
        <dbReference type="ChEBI" id="CHEBI:456215"/>
        <dbReference type="EC" id="6.1.1.5"/>
    </reaction>
</comment>
<comment type="domain">
    <text evidence="15">IleRS has two distinct active sites: one for aminoacylation and one for editing. The misactivated valine is translocated from the active site to the editing site, which sterically excludes the correctly activated isoleucine. The single editing site contains two valyl binding pockets, one specific for each substrate (Val-AMP or Val-tRNA(Ile)).</text>
</comment>
<dbReference type="RefSeq" id="WP_013704019.1">
    <property type="nucleotide sequence ID" value="NC_015387.1"/>
</dbReference>
<dbReference type="KEGG" id="mhd:Marky_1232"/>
<dbReference type="InterPro" id="IPR002301">
    <property type="entry name" value="Ile-tRNA-ligase"/>
</dbReference>
<evidence type="ECO:0000256" key="4">
    <source>
        <dbReference type="ARBA" id="ARBA00011245"/>
    </source>
</evidence>
<proteinExistence type="inferred from homology"/>
<dbReference type="SUPFAM" id="SSF47323">
    <property type="entry name" value="Anticodon-binding domain of a subclass of class I aminoacyl-tRNA synthetases"/>
    <property type="match status" value="2"/>
</dbReference>
<dbReference type="eggNOG" id="COG0060">
    <property type="taxonomic scope" value="Bacteria"/>
</dbReference>
<dbReference type="GO" id="GO:0008270">
    <property type="term" value="F:zinc ion binding"/>
    <property type="evidence" value="ECO:0007669"/>
    <property type="project" value="UniProtKB-UniRule"/>
</dbReference>
<evidence type="ECO:0000256" key="2">
    <source>
        <dbReference type="ARBA" id="ARBA00004496"/>
    </source>
</evidence>
<dbReference type="GO" id="GO:0006428">
    <property type="term" value="P:isoleucyl-tRNA aminoacylation"/>
    <property type="evidence" value="ECO:0007669"/>
    <property type="project" value="UniProtKB-UniRule"/>
</dbReference>
<dbReference type="Proteomes" id="UP000007030">
    <property type="component" value="Chromosome"/>
</dbReference>
<keyword evidence="9 15" id="KW-0862">Zinc</keyword>
<evidence type="ECO:0000256" key="3">
    <source>
        <dbReference type="ARBA" id="ARBA00007078"/>
    </source>
</evidence>
<dbReference type="InterPro" id="IPR013155">
    <property type="entry name" value="M/V/L/I-tRNA-synth_anticd-bd"/>
</dbReference>
<keyword evidence="19" id="KW-1185">Reference proteome</keyword>
<dbReference type="EMBL" id="CP002630">
    <property type="protein sequence ID" value="AEB11972.1"/>
    <property type="molecule type" value="Genomic_DNA"/>
</dbReference>
<dbReference type="Pfam" id="PF00133">
    <property type="entry name" value="tRNA-synt_1"/>
    <property type="match status" value="1"/>
</dbReference>
<dbReference type="GO" id="GO:0004822">
    <property type="term" value="F:isoleucine-tRNA ligase activity"/>
    <property type="evidence" value="ECO:0007669"/>
    <property type="project" value="UniProtKB-UniRule"/>
</dbReference>
<keyword evidence="8 15" id="KW-0547">Nucleotide-binding</keyword>
<dbReference type="AlphaFoldDB" id="F2NQN4"/>
<dbReference type="InterPro" id="IPR023586">
    <property type="entry name" value="Ile-tRNA-ligase_type2"/>
</dbReference>
<evidence type="ECO:0000256" key="14">
    <source>
        <dbReference type="ARBA" id="ARBA00048359"/>
    </source>
</evidence>